<keyword evidence="9" id="KW-1185">Reference proteome</keyword>
<keyword evidence="5" id="KW-0539">Nucleus</keyword>
<dbReference type="OrthoDB" id="39175at2759"/>
<feature type="domain" description="Xylanolytic transcriptional activator regulatory" evidence="7">
    <location>
        <begin position="249"/>
        <end position="324"/>
    </location>
</feature>
<dbReference type="AlphaFoldDB" id="A0A0D2BWE8"/>
<keyword evidence="2" id="KW-0805">Transcription regulation</keyword>
<dbReference type="HOGENOM" id="CLU_006329_4_1_1"/>
<evidence type="ECO:0000256" key="3">
    <source>
        <dbReference type="ARBA" id="ARBA00023125"/>
    </source>
</evidence>
<dbReference type="PANTHER" id="PTHR47171">
    <property type="entry name" value="FARA-RELATED"/>
    <property type="match status" value="1"/>
</dbReference>
<sequence length="595" mass="65732">MSRYQDQAASGPADSADEAHAPCDRAGSPVTGPTGSETRSNDAAADDLNGHGLLEFFQHGISTQSWSRFDSLDEARMCYVGTPISNLAYLVSQERCGDETNLHFPIPQVHREVSWTIGSSLPSLRLRPPLESDLNSLPVKEVRDALIEAFFRDIYPIFPILDEAEWRYHCASKDSPPPLLLYQAILLAGAHVCQHPKVVESRSSFKAALFHRAKALWDLRFENDRVILVQTALLFSWHTENSDSVSANHYYWISVAAGIAFGLGMHRNLASSATSTAMPPACRTMFRRMWWTLFQCAVAAALEYGRPLVTPPSECDQPALTEEDLLQTDGSKNTNINLQYCVRNSQLCEIVADILYAFSPGSVRTLGHLQDTSVLDSRLATWIRTLPPGNDFYTLHLRLHYNSALLHLHRTVIQEARSPVAALTHSSKLCESAAETLVGILSSMIQSGTIRRCYFTASTAVMAAAIQFIREMRGAIAQNSSLLALQAQDRLEGCFPAMNELTRYWPATSATLKLFQHVLETTKPMMNSHFNDQISRVSSGAVAVDAASQDLGPDNWDSMFSNLYTIAPEPDWSNIESWFGVSPYNGGDGGSGRVP</sequence>
<dbReference type="InterPro" id="IPR052073">
    <property type="entry name" value="Amide_Lactam_Regulators"/>
</dbReference>
<dbReference type="VEuPathDB" id="FungiDB:PV07_10977"/>
<evidence type="ECO:0000259" key="7">
    <source>
        <dbReference type="SMART" id="SM00906"/>
    </source>
</evidence>
<dbReference type="SMART" id="SM00906">
    <property type="entry name" value="Fungal_trans"/>
    <property type="match status" value="1"/>
</dbReference>
<evidence type="ECO:0000313" key="8">
    <source>
        <dbReference type="EMBL" id="KIW22710.1"/>
    </source>
</evidence>
<name>A0A0D2BWE8_9EURO</name>
<evidence type="ECO:0000256" key="4">
    <source>
        <dbReference type="ARBA" id="ARBA00023163"/>
    </source>
</evidence>
<dbReference type="InterPro" id="IPR007219">
    <property type="entry name" value="XnlR_reg_dom"/>
</dbReference>
<dbReference type="GeneID" id="27350171"/>
<organism evidence="8 9">
    <name type="scientific">Cladophialophora immunda</name>
    <dbReference type="NCBI Taxonomy" id="569365"/>
    <lineage>
        <taxon>Eukaryota</taxon>
        <taxon>Fungi</taxon>
        <taxon>Dikarya</taxon>
        <taxon>Ascomycota</taxon>
        <taxon>Pezizomycotina</taxon>
        <taxon>Eurotiomycetes</taxon>
        <taxon>Chaetothyriomycetidae</taxon>
        <taxon>Chaetothyriales</taxon>
        <taxon>Herpotrichiellaceae</taxon>
        <taxon>Cladophialophora</taxon>
    </lineage>
</organism>
<dbReference type="GO" id="GO:0003677">
    <property type="term" value="F:DNA binding"/>
    <property type="evidence" value="ECO:0007669"/>
    <property type="project" value="UniProtKB-KW"/>
</dbReference>
<dbReference type="Proteomes" id="UP000054466">
    <property type="component" value="Unassembled WGS sequence"/>
</dbReference>
<accession>A0A0D2BWE8</accession>
<dbReference type="RefSeq" id="XP_016242926.1">
    <property type="nucleotide sequence ID" value="XM_016398364.1"/>
</dbReference>
<dbReference type="GO" id="GO:0006351">
    <property type="term" value="P:DNA-templated transcription"/>
    <property type="evidence" value="ECO:0007669"/>
    <property type="project" value="InterPro"/>
</dbReference>
<dbReference type="EMBL" id="KN847046">
    <property type="protein sequence ID" value="KIW22710.1"/>
    <property type="molecule type" value="Genomic_DNA"/>
</dbReference>
<dbReference type="GO" id="GO:0008270">
    <property type="term" value="F:zinc ion binding"/>
    <property type="evidence" value="ECO:0007669"/>
    <property type="project" value="InterPro"/>
</dbReference>
<gene>
    <name evidence="8" type="ORF">PV07_10977</name>
</gene>
<evidence type="ECO:0000256" key="5">
    <source>
        <dbReference type="ARBA" id="ARBA00023242"/>
    </source>
</evidence>
<feature type="region of interest" description="Disordered" evidence="6">
    <location>
        <begin position="1"/>
        <end position="45"/>
    </location>
</feature>
<dbReference type="CDD" id="cd12148">
    <property type="entry name" value="fungal_TF_MHR"/>
    <property type="match status" value="1"/>
</dbReference>
<keyword evidence="3" id="KW-0238">DNA-binding</keyword>
<protein>
    <recommendedName>
        <fullName evidence="7">Xylanolytic transcriptional activator regulatory domain-containing protein</fullName>
    </recommendedName>
</protein>
<dbReference type="PANTHER" id="PTHR47171:SF4">
    <property type="entry name" value="ACETAMIDASE REGULATORY PROTEIN"/>
    <property type="match status" value="1"/>
</dbReference>
<dbReference type="Pfam" id="PF04082">
    <property type="entry name" value="Fungal_trans"/>
    <property type="match status" value="1"/>
</dbReference>
<evidence type="ECO:0000256" key="1">
    <source>
        <dbReference type="ARBA" id="ARBA00022833"/>
    </source>
</evidence>
<proteinExistence type="predicted"/>
<evidence type="ECO:0000256" key="2">
    <source>
        <dbReference type="ARBA" id="ARBA00023015"/>
    </source>
</evidence>
<evidence type="ECO:0000313" key="9">
    <source>
        <dbReference type="Proteomes" id="UP000054466"/>
    </source>
</evidence>
<keyword evidence="1" id="KW-0862">Zinc</keyword>
<evidence type="ECO:0000256" key="6">
    <source>
        <dbReference type="SAM" id="MobiDB-lite"/>
    </source>
</evidence>
<keyword evidence="4" id="KW-0804">Transcription</keyword>
<reference evidence="8 9" key="1">
    <citation type="submission" date="2015-01" db="EMBL/GenBank/DDBJ databases">
        <title>The Genome Sequence of Cladophialophora immunda CBS83496.</title>
        <authorList>
            <consortium name="The Broad Institute Genomics Platform"/>
            <person name="Cuomo C."/>
            <person name="de Hoog S."/>
            <person name="Gorbushina A."/>
            <person name="Stielow B."/>
            <person name="Teixiera M."/>
            <person name="Abouelleil A."/>
            <person name="Chapman S.B."/>
            <person name="Priest M."/>
            <person name="Young S.K."/>
            <person name="Wortman J."/>
            <person name="Nusbaum C."/>
            <person name="Birren B."/>
        </authorList>
    </citation>
    <scope>NUCLEOTIDE SEQUENCE [LARGE SCALE GENOMIC DNA]</scope>
    <source>
        <strain evidence="8 9">CBS 83496</strain>
    </source>
</reference>